<comment type="similarity">
    <text evidence="1 2">Belongs to the dTDP-4-dehydrorhamnose reductase family.</text>
</comment>
<evidence type="ECO:0000313" key="5">
    <source>
        <dbReference type="Proteomes" id="UP000005845"/>
    </source>
</evidence>
<comment type="caution">
    <text evidence="4">The sequence shown here is derived from an EMBL/GenBank/DDBJ whole genome shotgun (WGS) entry which is preliminary data.</text>
</comment>
<dbReference type="PANTHER" id="PTHR10491:SF4">
    <property type="entry name" value="METHIONINE ADENOSYLTRANSFERASE 2 SUBUNIT BETA"/>
    <property type="match status" value="1"/>
</dbReference>
<name>H5U0G1_9ACTN</name>
<dbReference type="RefSeq" id="WP_005205801.1">
    <property type="nucleotide sequence ID" value="NZ_BAFC01000059.1"/>
</dbReference>
<evidence type="ECO:0000256" key="1">
    <source>
        <dbReference type="ARBA" id="ARBA00010944"/>
    </source>
</evidence>
<organism evidence="4 5">
    <name type="scientific">Gordonia sputi NBRC 100414</name>
    <dbReference type="NCBI Taxonomy" id="1089453"/>
    <lineage>
        <taxon>Bacteria</taxon>
        <taxon>Bacillati</taxon>
        <taxon>Actinomycetota</taxon>
        <taxon>Actinomycetes</taxon>
        <taxon>Mycobacteriales</taxon>
        <taxon>Gordoniaceae</taxon>
        <taxon>Gordonia</taxon>
    </lineage>
</organism>
<accession>H5U0G1</accession>
<dbReference type="Gene3D" id="3.90.25.10">
    <property type="entry name" value="UDP-galactose 4-epimerase, domain 1"/>
    <property type="match status" value="1"/>
</dbReference>
<dbReference type="SUPFAM" id="SSF51735">
    <property type="entry name" value="NAD(P)-binding Rossmann-fold domains"/>
    <property type="match status" value="1"/>
</dbReference>
<comment type="function">
    <text evidence="2">Catalyzes the reduction of dTDP-6-deoxy-L-lyxo-4-hexulose to yield dTDP-L-rhamnose.</text>
</comment>
<dbReference type="eggNOG" id="COG1091">
    <property type="taxonomic scope" value="Bacteria"/>
</dbReference>
<dbReference type="UniPathway" id="UPA00124"/>
<dbReference type="NCBIfam" id="TIGR01214">
    <property type="entry name" value="rmlD"/>
    <property type="match status" value="1"/>
</dbReference>
<dbReference type="GO" id="GO:0008831">
    <property type="term" value="F:dTDP-4-dehydrorhamnose reductase activity"/>
    <property type="evidence" value="ECO:0007669"/>
    <property type="project" value="UniProtKB-EC"/>
</dbReference>
<dbReference type="InterPro" id="IPR029903">
    <property type="entry name" value="RmlD-like-bd"/>
</dbReference>
<evidence type="ECO:0000259" key="3">
    <source>
        <dbReference type="Pfam" id="PF04321"/>
    </source>
</evidence>
<dbReference type="Proteomes" id="UP000005845">
    <property type="component" value="Unassembled WGS sequence"/>
</dbReference>
<evidence type="ECO:0000313" key="4">
    <source>
        <dbReference type="EMBL" id="GAB39219.1"/>
    </source>
</evidence>
<dbReference type="Pfam" id="PF04321">
    <property type="entry name" value="RmlD_sub_bind"/>
    <property type="match status" value="1"/>
</dbReference>
<protein>
    <recommendedName>
        <fullName evidence="2">dTDP-4-dehydrorhamnose reductase</fullName>
        <ecNumber evidence="2">1.1.1.133</ecNumber>
    </recommendedName>
</protein>
<keyword evidence="5" id="KW-1185">Reference proteome</keyword>
<keyword evidence="2" id="KW-0560">Oxidoreductase</keyword>
<reference evidence="4 5" key="1">
    <citation type="submission" date="2012-02" db="EMBL/GenBank/DDBJ databases">
        <title>Whole genome shotgun sequence of Gordonia sputi NBRC 100414.</title>
        <authorList>
            <person name="Yoshida I."/>
            <person name="Hosoyama A."/>
            <person name="Tsuchikane K."/>
            <person name="Katsumata H."/>
            <person name="Yamazaki S."/>
            <person name="Fujita N."/>
        </authorList>
    </citation>
    <scope>NUCLEOTIDE SEQUENCE [LARGE SCALE GENOMIC DNA]</scope>
    <source>
        <strain evidence="4 5">NBRC 100414</strain>
    </source>
</reference>
<dbReference type="GO" id="GO:0019305">
    <property type="term" value="P:dTDP-rhamnose biosynthetic process"/>
    <property type="evidence" value="ECO:0007669"/>
    <property type="project" value="UniProtKB-UniPathway"/>
</dbReference>
<dbReference type="InterPro" id="IPR036291">
    <property type="entry name" value="NAD(P)-bd_dom_sf"/>
</dbReference>
<dbReference type="Gene3D" id="3.40.50.720">
    <property type="entry name" value="NAD(P)-binding Rossmann-like Domain"/>
    <property type="match status" value="1"/>
</dbReference>
<dbReference type="AlphaFoldDB" id="H5U0G1"/>
<dbReference type="PANTHER" id="PTHR10491">
    <property type="entry name" value="DTDP-4-DEHYDRORHAMNOSE REDUCTASE"/>
    <property type="match status" value="1"/>
</dbReference>
<comment type="pathway">
    <text evidence="2">Carbohydrate biosynthesis; dTDP-L-rhamnose biosynthesis.</text>
</comment>
<proteinExistence type="inferred from homology"/>
<dbReference type="InterPro" id="IPR005913">
    <property type="entry name" value="dTDP_dehydrorham_reduct"/>
</dbReference>
<dbReference type="EC" id="1.1.1.133" evidence="2"/>
<feature type="domain" description="RmlD-like substrate binding" evidence="3">
    <location>
        <begin position="22"/>
        <end position="323"/>
    </location>
</feature>
<dbReference type="EMBL" id="BAFC01000059">
    <property type="protein sequence ID" value="GAB39219.1"/>
    <property type="molecule type" value="Genomic_DNA"/>
</dbReference>
<keyword evidence="2" id="KW-0521">NADP</keyword>
<dbReference type="CDD" id="cd05254">
    <property type="entry name" value="dTDP_HR_like_SDR_e"/>
    <property type="match status" value="1"/>
</dbReference>
<evidence type="ECO:0000256" key="2">
    <source>
        <dbReference type="RuleBase" id="RU364082"/>
    </source>
</evidence>
<sequence length="329" mass="33702">MHSGDDVGTKPSDSGSAPKARTVWIVGAGGQLGAALLDSAHRPPHVRALTSRDIDISDAASVGRALADLDVGDVVVNCAAYTNVDAAESDRERAAAVNASGPANLATQTAGAGAWLIHISTDYVFGGAAAGSPTEGETRPAPRTTPYEAIMIDDGPAPETVYGATKLEGERAARAADPTATIVRTAWVYTGGRDSPDFVGTMRRLEATRGAITVVDDQTGSPTYARDLADGLWELAARVGDDAVTGAVLHATNTGAATWFDVAQAVFADVGADPARVSPVTTDEFPRPAPRPAYSVLDASSWAGAGLTPLRGWRDALAAAISEPGVGDE</sequence>
<gene>
    <name evidence="4" type="primary">rmlD</name>
    <name evidence="4" type="ORF">GOSPT_059_00810</name>
</gene>
<dbReference type="GO" id="GO:0005829">
    <property type="term" value="C:cytosol"/>
    <property type="evidence" value="ECO:0007669"/>
    <property type="project" value="TreeGrafter"/>
</dbReference>